<dbReference type="Proteomes" id="UP001415857">
    <property type="component" value="Unassembled WGS sequence"/>
</dbReference>
<name>A0AAP0WXA6_LIQFO</name>
<organism evidence="1 2">
    <name type="scientific">Liquidambar formosana</name>
    <name type="common">Formosan gum</name>
    <dbReference type="NCBI Taxonomy" id="63359"/>
    <lineage>
        <taxon>Eukaryota</taxon>
        <taxon>Viridiplantae</taxon>
        <taxon>Streptophyta</taxon>
        <taxon>Embryophyta</taxon>
        <taxon>Tracheophyta</taxon>
        <taxon>Spermatophyta</taxon>
        <taxon>Magnoliopsida</taxon>
        <taxon>eudicotyledons</taxon>
        <taxon>Gunneridae</taxon>
        <taxon>Pentapetalae</taxon>
        <taxon>Saxifragales</taxon>
        <taxon>Altingiaceae</taxon>
        <taxon>Liquidambar</taxon>
    </lineage>
</organism>
<dbReference type="EMBL" id="JBBPBK010000008">
    <property type="protein sequence ID" value="KAK9279055.1"/>
    <property type="molecule type" value="Genomic_DNA"/>
</dbReference>
<gene>
    <name evidence="1" type="ORF">L1049_012730</name>
</gene>
<reference evidence="1 2" key="1">
    <citation type="journal article" date="2024" name="Plant J.">
        <title>Genome sequences and population genomics reveal climatic adaptation and genomic divergence between two closely related sweetgum species.</title>
        <authorList>
            <person name="Xu W.Q."/>
            <person name="Ren C.Q."/>
            <person name="Zhang X.Y."/>
            <person name="Comes H.P."/>
            <person name="Liu X.H."/>
            <person name="Li Y.G."/>
            <person name="Kettle C.J."/>
            <person name="Jalonen R."/>
            <person name="Gaisberger H."/>
            <person name="Ma Y.Z."/>
            <person name="Qiu Y.X."/>
        </authorList>
    </citation>
    <scope>NUCLEOTIDE SEQUENCE [LARGE SCALE GENOMIC DNA]</scope>
    <source>
        <strain evidence="1">Hangzhou</strain>
    </source>
</reference>
<sequence length="103" mass="11174">MFFYCSRLTRRSFGVKATRMQVLKEVGLANRKSGGSHSLVGLVKVSYLTRCGCVTKVGESKKIEAARARLTPENPSRPPPLCFLRRTGLSGKVVSFLVASGAV</sequence>
<protein>
    <submittedName>
        <fullName evidence="1">Uncharacterized protein</fullName>
    </submittedName>
</protein>
<evidence type="ECO:0000313" key="2">
    <source>
        <dbReference type="Proteomes" id="UP001415857"/>
    </source>
</evidence>
<dbReference type="AlphaFoldDB" id="A0AAP0WXA6"/>
<keyword evidence="2" id="KW-1185">Reference proteome</keyword>
<accession>A0AAP0WXA6</accession>
<evidence type="ECO:0000313" key="1">
    <source>
        <dbReference type="EMBL" id="KAK9279055.1"/>
    </source>
</evidence>
<comment type="caution">
    <text evidence="1">The sequence shown here is derived from an EMBL/GenBank/DDBJ whole genome shotgun (WGS) entry which is preliminary data.</text>
</comment>
<proteinExistence type="predicted"/>